<proteinExistence type="predicted"/>
<accession>A0A7K0BTG8</accession>
<dbReference type="OrthoDB" id="3539696at2"/>
<dbReference type="RefSeq" id="WP_153532715.1">
    <property type="nucleotide sequence ID" value="NZ_WEGH01000002.1"/>
</dbReference>
<evidence type="ECO:0000313" key="3">
    <source>
        <dbReference type="Proteomes" id="UP000487268"/>
    </source>
</evidence>
<name>A0A7K0BTG8_9ACTN</name>
<gene>
    <name evidence="2" type="ORF">ACRB68_25420</name>
</gene>
<feature type="compositionally biased region" description="Low complexity" evidence="1">
    <location>
        <begin position="15"/>
        <end position="31"/>
    </location>
</feature>
<feature type="region of interest" description="Disordered" evidence="1">
    <location>
        <begin position="1"/>
        <end position="46"/>
    </location>
</feature>
<evidence type="ECO:0000256" key="1">
    <source>
        <dbReference type="SAM" id="MobiDB-lite"/>
    </source>
</evidence>
<keyword evidence="3" id="KW-1185">Reference proteome</keyword>
<dbReference type="AlphaFoldDB" id="A0A7K0BTG8"/>
<dbReference type="EMBL" id="WEGH01000002">
    <property type="protein sequence ID" value="MQY04488.1"/>
    <property type="molecule type" value="Genomic_DNA"/>
</dbReference>
<reference evidence="2 3" key="1">
    <citation type="submission" date="2019-10" db="EMBL/GenBank/DDBJ databases">
        <title>Actinomadura rubteroloni sp. nov. and Actinomadura macrotermitis sp. nov., isolated from the gut of fungus growing-termite Macrotermes natalensis.</title>
        <authorList>
            <person name="Benndorf R."/>
            <person name="Martin K."/>
            <person name="Kuefner M."/>
            <person name="De Beer W."/>
            <person name="Kaster A.-K."/>
            <person name="Vollmers J."/>
            <person name="Poulsen M."/>
            <person name="Beemelmanns C."/>
        </authorList>
    </citation>
    <scope>NUCLEOTIDE SEQUENCE [LARGE SCALE GENOMIC DNA]</scope>
    <source>
        <strain evidence="2 3">RB68</strain>
    </source>
</reference>
<comment type="caution">
    <text evidence="2">The sequence shown here is derived from an EMBL/GenBank/DDBJ whole genome shotgun (WGS) entry which is preliminary data.</text>
</comment>
<feature type="compositionally biased region" description="Basic and acidic residues" evidence="1">
    <location>
        <begin position="32"/>
        <end position="42"/>
    </location>
</feature>
<protein>
    <submittedName>
        <fullName evidence="2">Uncharacterized protein</fullName>
    </submittedName>
</protein>
<organism evidence="2 3">
    <name type="scientific">Actinomadura macrotermitis</name>
    <dbReference type="NCBI Taxonomy" id="2585200"/>
    <lineage>
        <taxon>Bacteria</taxon>
        <taxon>Bacillati</taxon>
        <taxon>Actinomycetota</taxon>
        <taxon>Actinomycetes</taxon>
        <taxon>Streptosporangiales</taxon>
        <taxon>Thermomonosporaceae</taxon>
        <taxon>Actinomadura</taxon>
    </lineage>
</organism>
<dbReference type="Proteomes" id="UP000487268">
    <property type="component" value="Unassembled WGS sequence"/>
</dbReference>
<sequence length="103" mass="11320">MPTSGWPVSSKFAKKNFGAGKARGFRQGRAQGKAEGRREGRAQGRALGVSTSGVEAVIAILHTRGVKIVDADYMRIIDCRDLDQINSWIRRAVTAKTSEELFR</sequence>
<evidence type="ECO:0000313" key="2">
    <source>
        <dbReference type="EMBL" id="MQY04488.1"/>
    </source>
</evidence>